<dbReference type="AlphaFoldDB" id="A0A1C4U681"/>
<keyword evidence="1" id="KW-0472">Membrane</keyword>
<dbReference type="EMBL" id="LT607412">
    <property type="protein sequence ID" value="SCE67107.1"/>
    <property type="molecule type" value="Genomic_DNA"/>
</dbReference>
<dbReference type="InterPro" id="IPR021401">
    <property type="entry name" value="DUF3040"/>
</dbReference>
<keyword evidence="1" id="KW-1133">Transmembrane helix</keyword>
<proteinExistence type="predicted"/>
<gene>
    <name evidence="2" type="ORF">GA0070607_0198</name>
</gene>
<evidence type="ECO:0000313" key="2">
    <source>
        <dbReference type="EMBL" id="SCE67107.1"/>
    </source>
</evidence>
<name>A0A1C4U681_9ACTN</name>
<accession>A0A1C4U681</accession>
<dbReference type="Proteomes" id="UP000198243">
    <property type="component" value="Chromosome I"/>
</dbReference>
<dbReference type="Pfam" id="PF11239">
    <property type="entry name" value="DUF3040"/>
    <property type="match status" value="1"/>
</dbReference>
<sequence>MLSDAEQRKLTEIELNLQTEDPLFVRSFSDRSRWRSRRWGMTGRGWLIMSALIMCLAVLMINAWVAALAATIAVIGAGLWLNDSWRLRIQRLSARP</sequence>
<protein>
    <recommendedName>
        <fullName evidence="4">DUF3040 domain-containing protein</fullName>
    </recommendedName>
</protein>
<keyword evidence="1" id="KW-0812">Transmembrane</keyword>
<keyword evidence="3" id="KW-1185">Reference proteome</keyword>
<feature type="transmembrane region" description="Helical" evidence="1">
    <location>
        <begin position="41"/>
        <end position="59"/>
    </location>
</feature>
<organism evidence="2 3">
    <name type="scientific">Micromonospora coriariae</name>
    <dbReference type="NCBI Taxonomy" id="285665"/>
    <lineage>
        <taxon>Bacteria</taxon>
        <taxon>Bacillati</taxon>
        <taxon>Actinomycetota</taxon>
        <taxon>Actinomycetes</taxon>
        <taxon>Micromonosporales</taxon>
        <taxon>Micromonosporaceae</taxon>
        <taxon>Micromonospora</taxon>
    </lineage>
</organism>
<dbReference type="RefSeq" id="WP_089016473.1">
    <property type="nucleotide sequence ID" value="NZ_LT607412.1"/>
</dbReference>
<evidence type="ECO:0000256" key="1">
    <source>
        <dbReference type="SAM" id="Phobius"/>
    </source>
</evidence>
<evidence type="ECO:0000313" key="3">
    <source>
        <dbReference type="Proteomes" id="UP000198243"/>
    </source>
</evidence>
<evidence type="ECO:0008006" key="4">
    <source>
        <dbReference type="Google" id="ProtNLM"/>
    </source>
</evidence>
<feature type="transmembrane region" description="Helical" evidence="1">
    <location>
        <begin position="65"/>
        <end position="82"/>
    </location>
</feature>
<reference evidence="3" key="1">
    <citation type="submission" date="2016-06" db="EMBL/GenBank/DDBJ databases">
        <authorList>
            <person name="Varghese N."/>
            <person name="Submissions Spin"/>
        </authorList>
    </citation>
    <scope>NUCLEOTIDE SEQUENCE [LARGE SCALE GENOMIC DNA]</scope>
    <source>
        <strain evidence="3">DSM 44875</strain>
    </source>
</reference>